<sequence length="142" mass="16603">MLAGGKRIGSGRKSKYNDLEKERIIEICEKVWECRNYNTDHILVDICGDKPEIKKIKIWNAFVQEKTATSFTIGKATTPKSSVNKLLETDPNYSFEYKLFHKPQIRVELLNLSVLIIALIFPDRYHRVNTIDKIWKYKNISK</sequence>
<dbReference type="Proteomes" id="UP000253570">
    <property type="component" value="Unassembled WGS sequence"/>
</dbReference>
<accession>A0A368DKS6</accession>
<reference evidence="1 2" key="1">
    <citation type="journal article" date="2018" name="Microbiome">
        <title>Fine metagenomic profile of the Mediterranean stratified and mixed water columns revealed by assembly and recruitment.</title>
        <authorList>
            <person name="Haro-Moreno J.M."/>
            <person name="Lopez-Perez M."/>
            <person name="De La Torre J.R."/>
            <person name="Picazo A."/>
            <person name="Camacho A."/>
            <person name="Rodriguez-Valera F."/>
        </authorList>
    </citation>
    <scope>NUCLEOTIDE SEQUENCE [LARGE SCALE GENOMIC DNA]</scope>
    <source>
        <strain evidence="1">MED-G57</strain>
    </source>
</reference>
<dbReference type="AlphaFoldDB" id="A0A368DKS6"/>
<evidence type="ECO:0000313" key="1">
    <source>
        <dbReference type="EMBL" id="RCL71811.1"/>
    </source>
</evidence>
<comment type="caution">
    <text evidence="1">The sequence shown here is derived from an EMBL/GenBank/DDBJ whole genome shotgun (WGS) entry which is preliminary data.</text>
</comment>
<evidence type="ECO:0000313" key="2">
    <source>
        <dbReference type="Proteomes" id="UP000253570"/>
    </source>
</evidence>
<protein>
    <submittedName>
        <fullName evidence="1">Uncharacterized protein</fullName>
    </submittedName>
</protein>
<name>A0A368DKS6_9PROT</name>
<gene>
    <name evidence="1" type="ORF">DBW71_06255</name>
</gene>
<organism evidence="1 2">
    <name type="scientific">PS1 clade bacterium</name>
    <dbReference type="NCBI Taxonomy" id="2175152"/>
    <lineage>
        <taxon>Bacteria</taxon>
        <taxon>Pseudomonadati</taxon>
        <taxon>Pseudomonadota</taxon>
        <taxon>Alphaproteobacteria</taxon>
        <taxon>PS1 clade</taxon>
    </lineage>
</organism>
<proteinExistence type="predicted"/>
<dbReference type="EMBL" id="QOQD01000021">
    <property type="protein sequence ID" value="RCL71811.1"/>
    <property type="molecule type" value="Genomic_DNA"/>
</dbReference>